<sequence length="186" mass="21092">MGERMLPEWWRWALDGMNGGGGRRLVKVGGGGKGSRRRKGAAVEGGRRVGKHMLIKLRSTSVSNETLAHVAIKHELHRFTRHPKPDLLNVEIRGFIKRIKDYPPHFTGLVDPSKILADIIETLVGAIFIDSDTSMNDTLEDKGWLVKVFADYEIVGRGRHYEIVGRGRHKTNKKIARQRELFEAYN</sequence>
<dbReference type="PANTHER" id="PTHR14950">
    <property type="entry name" value="DICER-RELATED"/>
    <property type="match status" value="1"/>
</dbReference>
<dbReference type="GO" id="GO:0005737">
    <property type="term" value="C:cytoplasm"/>
    <property type="evidence" value="ECO:0007669"/>
    <property type="project" value="TreeGrafter"/>
</dbReference>
<evidence type="ECO:0000313" key="3">
    <source>
        <dbReference type="EMBL" id="KAJ9544179.1"/>
    </source>
</evidence>
<keyword evidence="4" id="KW-1185">Reference proteome</keyword>
<reference evidence="3" key="1">
    <citation type="submission" date="2023-03" db="EMBL/GenBank/DDBJ databases">
        <title>Chromosome-scale reference genome and RAD-based genetic map of yellow starthistle (Centaurea solstitialis) reveal putative structural variation and QTLs associated with invader traits.</title>
        <authorList>
            <person name="Reatini B."/>
            <person name="Cang F.A."/>
            <person name="Jiang Q."/>
            <person name="Mckibben M.T.W."/>
            <person name="Barker M.S."/>
            <person name="Rieseberg L.H."/>
            <person name="Dlugosch K.M."/>
        </authorList>
    </citation>
    <scope>NUCLEOTIDE SEQUENCE</scope>
    <source>
        <strain evidence="3">CAN-66</strain>
        <tissue evidence="3">Leaf</tissue>
    </source>
</reference>
<dbReference type="CDD" id="cd00593">
    <property type="entry name" value="RIBOc"/>
    <property type="match status" value="1"/>
</dbReference>
<gene>
    <name evidence="3" type="ORF">OSB04_023886</name>
</gene>
<dbReference type="InterPro" id="IPR000999">
    <property type="entry name" value="RNase_III_dom"/>
</dbReference>
<dbReference type="PROSITE" id="PS50142">
    <property type="entry name" value="RNASE_3_2"/>
    <property type="match status" value="1"/>
</dbReference>
<dbReference type="Proteomes" id="UP001172457">
    <property type="component" value="Chromosome 6"/>
</dbReference>
<protein>
    <recommendedName>
        <fullName evidence="2">RNase III domain-containing protein</fullName>
    </recommendedName>
</protein>
<dbReference type="Pfam" id="PF00636">
    <property type="entry name" value="Ribonuclease_3"/>
    <property type="match status" value="1"/>
</dbReference>
<dbReference type="GO" id="GO:0030422">
    <property type="term" value="P:siRNA processing"/>
    <property type="evidence" value="ECO:0007669"/>
    <property type="project" value="TreeGrafter"/>
</dbReference>
<dbReference type="GO" id="GO:0004525">
    <property type="term" value="F:ribonuclease III activity"/>
    <property type="evidence" value="ECO:0007669"/>
    <property type="project" value="InterPro"/>
</dbReference>
<evidence type="ECO:0000259" key="2">
    <source>
        <dbReference type="PROSITE" id="PS50142"/>
    </source>
</evidence>
<evidence type="ECO:0000256" key="1">
    <source>
        <dbReference type="ARBA" id="ARBA00022801"/>
    </source>
</evidence>
<name>A0AA38SLR7_9ASTR</name>
<dbReference type="Gene3D" id="1.10.1520.10">
    <property type="entry name" value="Ribonuclease III domain"/>
    <property type="match status" value="1"/>
</dbReference>
<feature type="non-terminal residue" evidence="3">
    <location>
        <position position="1"/>
    </location>
</feature>
<comment type="caution">
    <text evidence="3">The sequence shown here is derived from an EMBL/GenBank/DDBJ whole genome shotgun (WGS) entry which is preliminary data.</text>
</comment>
<dbReference type="GO" id="GO:0003723">
    <property type="term" value="F:RNA binding"/>
    <property type="evidence" value="ECO:0007669"/>
    <property type="project" value="TreeGrafter"/>
</dbReference>
<organism evidence="3 4">
    <name type="scientific">Centaurea solstitialis</name>
    <name type="common">yellow star-thistle</name>
    <dbReference type="NCBI Taxonomy" id="347529"/>
    <lineage>
        <taxon>Eukaryota</taxon>
        <taxon>Viridiplantae</taxon>
        <taxon>Streptophyta</taxon>
        <taxon>Embryophyta</taxon>
        <taxon>Tracheophyta</taxon>
        <taxon>Spermatophyta</taxon>
        <taxon>Magnoliopsida</taxon>
        <taxon>eudicotyledons</taxon>
        <taxon>Gunneridae</taxon>
        <taxon>Pentapetalae</taxon>
        <taxon>asterids</taxon>
        <taxon>campanulids</taxon>
        <taxon>Asterales</taxon>
        <taxon>Asteraceae</taxon>
        <taxon>Carduoideae</taxon>
        <taxon>Cardueae</taxon>
        <taxon>Centaureinae</taxon>
        <taxon>Centaurea</taxon>
    </lineage>
</organism>
<feature type="domain" description="RNase III" evidence="2">
    <location>
        <begin position="54"/>
        <end position="132"/>
    </location>
</feature>
<dbReference type="AlphaFoldDB" id="A0AA38SLR7"/>
<dbReference type="GO" id="GO:0005634">
    <property type="term" value="C:nucleus"/>
    <property type="evidence" value="ECO:0007669"/>
    <property type="project" value="TreeGrafter"/>
</dbReference>
<accession>A0AA38SLR7</accession>
<evidence type="ECO:0000313" key="4">
    <source>
        <dbReference type="Proteomes" id="UP001172457"/>
    </source>
</evidence>
<dbReference type="InterPro" id="IPR036389">
    <property type="entry name" value="RNase_III_sf"/>
</dbReference>
<dbReference type="EMBL" id="JARYMX010000006">
    <property type="protein sequence ID" value="KAJ9544179.1"/>
    <property type="molecule type" value="Genomic_DNA"/>
</dbReference>
<dbReference type="SUPFAM" id="SSF69065">
    <property type="entry name" value="RNase III domain-like"/>
    <property type="match status" value="1"/>
</dbReference>
<proteinExistence type="predicted"/>
<keyword evidence="1" id="KW-0378">Hydrolase</keyword>
<dbReference type="PANTHER" id="PTHR14950:SF54">
    <property type="entry name" value="RNASE II-LIKE 1"/>
    <property type="match status" value="1"/>
</dbReference>